<dbReference type="Pfam" id="PF17210">
    <property type="entry name" value="SdrD_B"/>
    <property type="match status" value="3"/>
</dbReference>
<evidence type="ECO:0000256" key="1">
    <source>
        <dbReference type="ARBA" id="ARBA00004613"/>
    </source>
</evidence>
<dbReference type="PROSITE" id="PS50234">
    <property type="entry name" value="VWFA"/>
    <property type="match status" value="1"/>
</dbReference>
<dbReference type="SUPFAM" id="SSF49313">
    <property type="entry name" value="Cadherin-like"/>
    <property type="match status" value="1"/>
</dbReference>
<evidence type="ECO:0000259" key="5">
    <source>
        <dbReference type="PROSITE" id="PS50268"/>
    </source>
</evidence>
<dbReference type="RefSeq" id="WP_308895502.1">
    <property type="nucleotide sequence ID" value="NZ_CP133218.1"/>
</dbReference>
<dbReference type="SMART" id="SM00710">
    <property type="entry name" value="PbH1"/>
    <property type="match status" value="15"/>
</dbReference>
<evidence type="ECO:0000313" key="7">
    <source>
        <dbReference type="Proteomes" id="UP001236657"/>
    </source>
</evidence>
<evidence type="ECO:0000313" key="6">
    <source>
        <dbReference type="EMBL" id="WML90904.1"/>
    </source>
</evidence>
<dbReference type="EMBL" id="CP133218">
    <property type="protein sequence ID" value="WML90904.1"/>
    <property type="molecule type" value="Genomic_DNA"/>
</dbReference>
<dbReference type="InterPro" id="IPR036465">
    <property type="entry name" value="vWFA_dom_sf"/>
</dbReference>
<dbReference type="SUPFAM" id="SSF51126">
    <property type="entry name" value="Pectin lyase-like"/>
    <property type="match status" value="2"/>
</dbReference>
<dbReference type="InterPro" id="IPR039448">
    <property type="entry name" value="Beta_helix"/>
</dbReference>
<keyword evidence="3" id="KW-0732">Signal</keyword>
<organism evidence="6 7">
    <name type="scientific">Thiothrix lacustris</name>
    <dbReference type="NCBI Taxonomy" id="525917"/>
    <lineage>
        <taxon>Bacteria</taxon>
        <taxon>Pseudomonadati</taxon>
        <taxon>Pseudomonadota</taxon>
        <taxon>Gammaproteobacteria</taxon>
        <taxon>Thiotrichales</taxon>
        <taxon>Thiotrichaceae</taxon>
        <taxon>Thiothrix</taxon>
    </lineage>
</organism>
<dbReference type="InterPro" id="IPR045474">
    <property type="entry name" value="GEVED"/>
</dbReference>
<proteinExistence type="predicted"/>
<dbReference type="Gene3D" id="3.40.50.410">
    <property type="entry name" value="von Willebrand factor, type A domain"/>
    <property type="match status" value="1"/>
</dbReference>
<dbReference type="Pfam" id="PF13229">
    <property type="entry name" value="Beta_helix"/>
    <property type="match status" value="1"/>
</dbReference>
<feature type="domain" description="Cadherin" evidence="5">
    <location>
        <begin position="4322"/>
        <end position="4410"/>
    </location>
</feature>
<protein>
    <submittedName>
        <fullName evidence="6">SdrD B-like domain-containing protein</fullName>
    </submittedName>
</protein>
<feature type="domain" description="VWFA" evidence="4">
    <location>
        <begin position="3407"/>
        <end position="3649"/>
    </location>
</feature>
<dbReference type="Gene3D" id="2.60.40.10">
    <property type="entry name" value="Immunoglobulins"/>
    <property type="match status" value="6"/>
</dbReference>
<dbReference type="Pfam" id="PF20009">
    <property type="entry name" value="GEVED"/>
    <property type="match status" value="3"/>
</dbReference>
<dbReference type="SUPFAM" id="SSF53300">
    <property type="entry name" value="vWA-like"/>
    <property type="match status" value="1"/>
</dbReference>
<evidence type="ECO:0000256" key="2">
    <source>
        <dbReference type="ARBA" id="ARBA00022525"/>
    </source>
</evidence>
<dbReference type="SUPFAM" id="SSF117074">
    <property type="entry name" value="Hypothetical protein PA1324"/>
    <property type="match status" value="6"/>
</dbReference>
<dbReference type="InterPro" id="IPR011050">
    <property type="entry name" value="Pectin_lyase_fold/virulence"/>
</dbReference>
<dbReference type="InterPro" id="IPR015919">
    <property type="entry name" value="Cadherin-like_sf"/>
</dbReference>
<dbReference type="InterPro" id="IPR007742">
    <property type="entry name" value="NosD_dom"/>
</dbReference>
<comment type="subcellular location">
    <subcellularLocation>
        <location evidence="1">Secreted</location>
    </subcellularLocation>
</comment>
<dbReference type="Pfam" id="PF05048">
    <property type="entry name" value="NosD"/>
    <property type="match status" value="1"/>
</dbReference>
<dbReference type="Proteomes" id="UP001236657">
    <property type="component" value="Chromosome"/>
</dbReference>
<dbReference type="InterPro" id="IPR002126">
    <property type="entry name" value="Cadherin-like_dom"/>
</dbReference>
<name>A0ABY9MQH6_9GAMM</name>
<evidence type="ECO:0000256" key="3">
    <source>
        <dbReference type="ARBA" id="ARBA00022729"/>
    </source>
</evidence>
<dbReference type="Gene3D" id="2.60.40.60">
    <property type="entry name" value="Cadherins"/>
    <property type="match status" value="1"/>
</dbReference>
<accession>A0ABY9MQH6</accession>
<dbReference type="InterPro" id="IPR002035">
    <property type="entry name" value="VWF_A"/>
</dbReference>
<dbReference type="PROSITE" id="PS50268">
    <property type="entry name" value="CADHERIN_2"/>
    <property type="match status" value="1"/>
</dbReference>
<dbReference type="CDD" id="cd11304">
    <property type="entry name" value="Cadherin_repeat"/>
    <property type="match status" value="1"/>
</dbReference>
<evidence type="ECO:0000259" key="4">
    <source>
        <dbReference type="PROSITE" id="PS50234"/>
    </source>
</evidence>
<dbReference type="InterPro" id="IPR006626">
    <property type="entry name" value="PbH1"/>
</dbReference>
<reference evidence="6 7" key="1">
    <citation type="submission" date="2023-08" db="EMBL/GenBank/DDBJ databases">
        <title>New molecular markers tilS and rpoB for phylogenetic and monitoring studies of the genus Thiothrix biodiversity.</title>
        <authorList>
            <person name="Ravin N.V."/>
            <person name="Smolyakov D."/>
            <person name="Markov N.D."/>
            <person name="Beletsky A.V."/>
            <person name="Mardanov A.V."/>
            <person name="Rudenko T.S."/>
            <person name="Grabovich M.Y."/>
        </authorList>
    </citation>
    <scope>NUCLEOTIDE SEQUENCE [LARGE SCALE GENOMIC DNA]</scope>
    <source>
        <strain evidence="6 7">MK1</strain>
    </source>
</reference>
<dbReference type="InterPro" id="IPR013783">
    <property type="entry name" value="Ig-like_fold"/>
</dbReference>
<keyword evidence="2" id="KW-0964">Secreted</keyword>
<dbReference type="InterPro" id="IPR033764">
    <property type="entry name" value="Sdr_B"/>
</dbReference>
<keyword evidence="7" id="KW-1185">Reference proteome</keyword>
<sequence length="4661" mass="484960">MLLLLVVHGTTQAAASCPTGMTLSTDAGNAASVILDTGVDYETKATGAPSATNTTPSSSNSALVAAGDTLGLDLDKIIPEGSTIEISLGRNNSSGRVRIEMSLDDNTYTSVGTFGASGTLGTGTTSKLGRINVTIPTGSARYIRFIREAGGVWIDAVSYTEICTVSTPYDYGDAPDTANGTSSSNYETLKTDNGPRHIITPGLNLGATVDADNGTLQNLAANADDTSGTTDDEDGLIAPPIIPTTSGQPYTLTSYVNNTIGSAAYLSVYIDFNRDGDFLDAGEKASTQTLYGSNYVNSVFTTPTGLTPGVVYARLRLSFDEAAANSPVGAASSGEVEDYALTVSSAPYYDFGDAPTSYGSAQHTINSNIYLGSIGPDAEAANQPTYNASGDGIDEDGAPRQTQNLAITLFPILKVNTSSYSVDVRATNTTGTSGKLYGWIDFDQNGVFDLDEAASVSAPNNTSGTNLTLTWNSIPTDIKVGTTFIRLRLTTDTSVTLSKPTGNASNGEVEDYPIAVALDIPPNSPTVTIIKGDTSASCASTLFTDNFDDLPNDQYFGEYTSATPYVIRNWTATGGGVDTYARTLSVGAYAATQGISIYFGNGTVRRVSPEVGTGFTFDGNGKLTSALDAIELRDDADDTTPGYHSHEADWGPNPVKFSRTFATVAGNKYRLYFSAIPEDAGNPTYASGIMRVDTPSGSIHFKAPGGQEGLQKYRIEFTATSTSSTISFINYGHISTDGGWCDPSSLISGAWCTANGHSVSKTANELIIDDVVIAAASACATSNISGFVYIDRNLNDSFNTATDGVLNNISVTLYDNNNTPATTDDDTVIATTSTASNGAYSFTDVSPSMHYRIEVDTHDTDLPTNAYSGTSNPLMDVTVASGSNLTNQNFGFDMTCEATAGQFGGLAFRDYNQNGIHESNEDGIAGVTVTAYDASNTAIANATTDVHGWYKLSGLTNGTQYRLEYTGLAVDLSSSAHGTDTSTNVRFVTAAASCSNHYGVNDPVEYCQANPSVATYSYTQGDPAATNVGSYTSIHTFPYDASGTSYSQTIAAATKASIAQTGALWGMAYQKSSKTLFASAAIRRFAGLGSLGTGGIYKVDMSNPTANTGASPYIDIRNIGIPTGADIVRGTDACNTLANNPWGSAHDVAAWDAVGKIGIGDIDYDEANNKLWLVNLNDRKLYGIKNVTPNSTPTAADVLGGYSINLPSPYTCTSGTFRPWAVKYYRGNVYVGGVCDAASDPYTQSKVRGYVLKFNPANTAAGFSYVKDFALDQTRPDYSGYEATTQWNGWIPPADAIGWPYFHSPIIGNIEFDTDGSIIIGVIDRAGLQNGNNSYDEPSCTDTSLDYTTSRGDILRLCKTDTGYLSDSELGCSTNIPVNSKIQNEYYWGDMGPTYNSWESMNEISAGGLAMIPGSSQVLTNAFDAGEWGSNSVVWLNNTTGGADKSYYVTWTTTNKSAGMGELEVMCDQSPIEVGNRVWLDTDKDGIQDAGEAGINNVTVTLTCGTDTATTTTNAEGEYYFSNTTGGNATFMDSGESCKLKINNSQANLSGYSLTIQNADSKTDNNSATDIRDSDAANNAGTAEISFTVGSNGQNNHGLDFGFTSLSGTSLSGKVFEDVNYGGGLGRSISSTGIAVIMGVRVELYGSTGAFITSSNTIDGGPYTFSNVANGNYYVRVVNDTIRSSRAGSNATERAIQTYRTDGTTAVNNEVGGRNPALVDSAANTTNQTLNTTTFKLSGGGQAQSVQPITVTGSAITGANFGFNFSTIVNTNDSGQGSLRQFLLNANLLSRTGISQVLPASIQADYSADTEVSIFMIPTSALSGGVATITLSNTNKLPALNKADVALDARTQTLNIGDTNPGTLGTAQTVGIDGLNVLPISRPEVAIDVSAITGSGAVYPLTINALRNHVRGFSLYGAITGGFSNPSAAVFVSDTGSATIKDNVFGALPDGSQPATAKQNRRFGFLSEGVSQVSGNYFAYNGYGAVFSLTNAKGSSFTANYMENNGPNANIGSLTGAPDGDAVAVLDLAEVLIEGNYIRNSTNMNGVQTDLGKSVELSKATNTIIRNNTLLNGYSAGIGAFNGTTNSTIEKNIITTTRGSGTSPTGPAILVSSAYAVSSGITISHNHTFANSGLGIDLDARTTVATSTGNGITINDASDADTGPNSLLNFPILSQIAPVGGNLTITGCAPAGSTVELFKADVSTGGAATTGANKFGKTQDYGEGQTYLTRFVEGSGSDTNTATCTLPIDTDGNNQTSMNAFSISIPLPTGMTSGDMLTSTATLASTGTSEFSPALVVSATSSISGTVYTDGNGNNTYDSSTEFGISSITVNLLNDANGANVATTSTAADGSYSFSNINAALTYRIAVDTADTDLPTGSTIRTTNPLTGITVTASVATANKNFGFNPPPTVIKTPPAYAVCKTTSVEQLDAFQYATATGSGATGTPSLTYQAPTGSNRMMLAILSVERDHTPTTPRGDNFETSNPGVVMPTLTFGGVSMQNNAFSAESAGSSNNFADAEVSRSYYFYTLFDLSIPAGAQKLEVSGINIPNNAGDEAILTVATFANVGAANPIDTPDSAIDRIAPFNISLSASPTTTNQPPGTTNSDNMLLAFGSSSRAETLTIGTGWNKLAEIQAINGNGIYNTSSSGRTSGPYTENDGHTLLIQSIKGVSTTQTALMSSTANNIVGLGMHVFRLTAHGCDYGDAPASYGDAYHSQSWSRRIGTQRGDAETATLIGTNANGDDSNGLDDEDGVTMPTLTAGQSSTISVSVGGSAYLSAWIDWNGDGDFADSGEKIANDLQDSDADGIIQITTNVPANATTSQTYARLRQSINTGADATGWASYGEVEDYALTITAPACSLVVTTTADIDNAANGSGSLRDAIECANSKPGTDTITFNMPNTEAGFTNPTGAGNDYWSLVLNSQLPSITEAVTIDGTTQTTNKGNTNAGNVASASTVGSNAIAIAAVAAPEVEIVGQWYGAGFDIKANNVNLYGLGLRKFDTDIRLDKANTSGILMSGMAFGVNPVSGTDPGAGQRSNQHIAVNAANVSFVLTNSILGYNDTKRGIVTGEYNSVSNITASISGNHFVGVGLSGNSNNAAIEILRTQNPSVMIAGNRFVGRGKGTASDLAVEFNDYGGGDVTCTTCLVENNDMSGFHDGVGYFTDASMTGLIISKNRIFDNTEFAVFLGNVQNASVSQNQLYNNGKSGVLINKNAAKGNTITQNSIYNNGEVGINLAGGNQVDPGGITLNDANDTDSGPNNLLNFPILNQVIIGTTNITVRGCAPAGAVVEVFEADVSTGGAATSGANSFGLSRDYGEGQRYLASLTENSAADSDSGDCSLPSFDGNDNTGMKAFQFTIALPAGLTVNDKLTATATLTGIGTSEFGPMLTTEGAPPSVGGGSCAATGGTDILFIVDNSGSITTSEYTDFANTIQSVGSKLLTTNPANRIAVAHFGGPSDSLTSGGQYVYFERNFSSTTMNTPIRQFGENGAYDANWWADHLAGALQQIRYGLDGNTGTSSNYIVSPIKELSRNLTSPLQIVLMTDAVRYGDYVPNDITMLIDPAGSGAEPDDGSNFTVYNELKAQGINFSVVSFNPDPTDIATSAAIASVGGTYTGSIEANPKDPAGSQTTPRRFVSVTSGFQLTTAQIDELVEGTAICSSNISGLIFEDIHYGGGAARPASASGTVSVAGATIEVYGNTGNYIASVSSNASGNYQLPSLPDNTYYVRVVSDSVNSSRTGHNGSEVPVMTYPSVGGKKPAAADAGTNSDASSLNTSTLVFNSGALNGKQAQAVRQVTLTGSNMTGMDFGFNFSTIVNTNDSGQGSLRQFLLNANLLGDDSTLMQTNIVAGKETRLAGKENAILELPTSDPKYDAVKNYWSIALNSPLPTITSPLVLDGSLPAGSNSTPTLELKGTTAGAGSNGLTLTVAGNTIRKLAINGFGGAGIYLNASNDNNLQANYLGMTPDKVPRANTGAGIRLNNANNNLIGGTANDMGNVIANNGGDGITVTGASLLTNAILSNSIHSNGGLGIDINDDNVTPNNASDNALNYPEVKVNSFGANGTKVVTYDFNLDVPAGNYRLEFFTSTAKDPSGNGEGEIFIGSKDITHPGTGSLNIKGTFNATMTVNKGTFIATTLTQKISTTSFSATSEFSGISDGITTQLCESLIDSSSSGSNIVIDENIADATIKLLEAYDYSTTPATPITYVISGGADGGLFTVENPTAGATLPCASIKFIKRETVITKAASADIETRAIITPAQLPSLGNYEQPLDNGNDNVYDFQVTGTTSTGKKYVRDLSVQIMDSNEAPFITSAAGISFMEDTNADVSTIKAQDPDAGDTLSFNISGGVDAKQFEITTTTGILRFRAIPDYDAPMDTNRDNSYEVEVSVTDTNGLSASKLFNITVTNNTDDDGVLLNVRALLQGAYNTKTGLMSDDLNKLGILPTQQPYGIAPFNHTGAETLSTLLREAADSNAVVDWVLVELRSSPSSVIASRAVMLQRDGNLVDSQTGSATLHFASVKAGNYYVSVRHRNHLGIISASPVSLDHTERLINFTTSSTAVKGEESRLISGKLALMWAGDINANNTLTANGPNNDLTNLMSNVISDKDNAQGNTNHILHGYLATDLNMDGKTLFTGPNNDTSLLVGNIILHPLNTGFAANYIVRGGL</sequence>
<gene>
    <name evidence="6" type="ORF">RCF98_00805</name>
</gene>